<evidence type="ECO:0000256" key="7">
    <source>
        <dbReference type="ARBA" id="ARBA00048696"/>
    </source>
</evidence>
<evidence type="ECO:0000256" key="2">
    <source>
        <dbReference type="ARBA" id="ARBA00022695"/>
    </source>
</evidence>
<keyword evidence="2" id="KW-0548">Nucleotidyltransferase</keyword>
<dbReference type="Pfam" id="PF02661">
    <property type="entry name" value="Fic"/>
    <property type="match status" value="1"/>
</dbReference>
<evidence type="ECO:0000313" key="9">
    <source>
        <dbReference type="EMBL" id="RAV81299.1"/>
    </source>
</evidence>
<dbReference type="EC" id="2.7.7.108" evidence="5"/>
<accession>A0A329NZD7</accession>
<dbReference type="AlphaFoldDB" id="A0A329NZD7"/>
<evidence type="ECO:0000259" key="8">
    <source>
        <dbReference type="PROSITE" id="PS51459"/>
    </source>
</evidence>
<dbReference type="PANTHER" id="PTHR39560:SF1">
    <property type="entry name" value="PROTEIN ADENYLYLTRANSFERASE FIC-RELATED"/>
    <property type="match status" value="1"/>
</dbReference>
<dbReference type="GO" id="GO:0070733">
    <property type="term" value="F:AMPylase activity"/>
    <property type="evidence" value="ECO:0007669"/>
    <property type="project" value="UniProtKB-EC"/>
</dbReference>
<comment type="caution">
    <text evidence="9">The sequence shown here is derived from an EMBL/GenBank/DDBJ whole genome shotgun (WGS) entry which is preliminary data.</text>
</comment>
<name>A0A329NZD7_9LACT</name>
<dbReference type="InterPro" id="IPR003812">
    <property type="entry name" value="Fido"/>
</dbReference>
<feature type="domain" description="Fido" evidence="8">
    <location>
        <begin position="8"/>
        <end position="88"/>
    </location>
</feature>
<evidence type="ECO:0000256" key="1">
    <source>
        <dbReference type="ARBA" id="ARBA00022679"/>
    </source>
</evidence>
<evidence type="ECO:0000313" key="10">
    <source>
        <dbReference type="Proteomes" id="UP000251923"/>
    </source>
</evidence>
<dbReference type="EMBL" id="QMHM01000001">
    <property type="protein sequence ID" value="RAV81299.1"/>
    <property type="molecule type" value="Genomic_DNA"/>
</dbReference>
<protein>
    <recommendedName>
        <fullName evidence="5">protein adenylyltransferase</fullName>
        <ecNumber evidence="5">2.7.7.108</ecNumber>
    </recommendedName>
</protein>
<evidence type="ECO:0000256" key="3">
    <source>
        <dbReference type="ARBA" id="ARBA00022741"/>
    </source>
</evidence>
<dbReference type="Gene3D" id="1.10.3290.10">
    <property type="entry name" value="Fido-like domain"/>
    <property type="match status" value="1"/>
</dbReference>
<evidence type="ECO:0000256" key="4">
    <source>
        <dbReference type="ARBA" id="ARBA00022840"/>
    </source>
</evidence>
<dbReference type="Proteomes" id="UP000251923">
    <property type="component" value="Unassembled WGS sequence"/>
</dbReference>
<comment type="catalytic activity">
    <reaction evidence="7">
        <text>L-tyrosyl-[protein] + ATP = O-(5'-adenylyl)-L-tyrosyl-[protein] + diphosphate</text>
        <dbReference type="Rhea" id="RHEA:54288"/>
        <dbReference type="Rhea" id="RHEA-COMP:10136"/>
        <dbReference type="Rhea" id="RHEA-COMP:13846"/>
        <dbReference type="ChEBI" id="CHEBI:30616"/>
        <dbReference type="ChEBI" id="CHEBI:33019"/>
        <dbReference type="ChEBI" id="CHEBI:46858"/>
        <dbReference type="ChEBI" id="CHEBI:83624"/>
        <dbReference type="EC" id="2.7.7.108"/>
    </reaction>
</comment>
<reference evidence="9 10" key="1">
    <citation type="submission" date="2018-04" db="EMBL/GenBank/DDBJ databases">
        <title>Aerococcus urinae genomes.</title>
        <authorList>
            <person name="Hilt E."/>
            <person name="Gilbert N.M."/>
            <person name="Thomas-White K."/>
            <person name="Putonti C."/>
            <person name="Lewis A.L."/>
            <person name="Visck K.L."/>
            <person name="Wolfe A.J."/>
        </authorList>
    </citation>
    <scope>NUCLEOTIDE SEQUENCE [LARGE SCALE GENOMIC DNA]</scope>
    <source>
        <strain evidence="9 10">UMB7480</strain>
    </source>
</reference>
<proteinExistence type="predicted"/>
<dbReference type="SUPFAM" id="SSF140931">
    <property type="entry name" value="Fic-like"/>
    <property type="match status" value="1"/>
</dbReference>
<sequence length="88" mass="10129">MIDTFEVGTFKGVQQIHHYIFQDVFDCARKIRTVNLSKGNFRFAPVGFLESNLEVIEKMPGSDFDSIIEKYVEMNVAHPFREGNGRSQ</sequence>
<dbReference type="PROSITE" id="PS51459">
    <property type="entry name" value="FIDO"/>
    <property type="match status" value="1"/>
</dbReference>
<dbReference type="GO" id="GO:0051302">
    <property type="term" value="P:regulation of cell division"/>
    <property type="evidence" value="ECO:0007669"/>
    <property type="project" value="TreeGrafter"/>
</dbReference>
<dbReference type="GO" id="GO:0005524">
    <property type="term" value="F:ATP binding"/>
    <property type="evidence" value="ECO:0007669"/>
    <property type="project" value="UniProtKB-KW"/>
</dbReference>
<keyword evidence="4" id="KW-0067">ATP-binding</keyword>
<organism evidence="9 10">
    <name type="scientific">Aerococcus urinae</name>
    <dbReference type="NCBI Taxonomy" id="1376"/>
    <lineage>
        <taxon>Bacteria</taxon>
        <taxon>Bacillati</taxon>
        <taxon>Bacillota</taxon>
        <taxon>Bacilli</taxon>
        <taxon>Lactobacillales</taxon>
        <taxon>Aerococcaceae</taxon>
        <taxon>Aerococcus</taxon>
    </lineage>
</organism>
<evidence type="ECO:0000256" key="5">
    <source>
        <dbReference type="ARBA" id="ARBA00034531"/>
    </source>
</evidence>
<keyword evidence="3" id="KW-0547">Nucleotide-binding</keyword>
<dbReference type="InterPro" id="IPR036597">
    <property type="entry name" value="Fido-like_dom_sf"/>
</dbReference>
<dbReference type="PANTHER" id="PTHR39560">
    <property type="entry name" value="PROTEIN ADENYLYLTRANSFERASE FIC-RELATED"/>
    <property type="match status" value="1"/>
</dbReference>
<gene>
    <name evidence="9" type="ORF">DBT54_00020</name>
</gene>
<comment type="catalytic activity">
    <reaction evidence="6">
        <text>L-threonyl-[protein] + ATP = 3-O-(5'-adenylyl)-L-threonyl-[protein] + diphosphate</text>
        <dbReference type="Rhea" id="RHEA:54292"/>
        <dbReference type="Rhea" id="RHEA-COMP:11060"/>
        <dbReference type="Rhea" id="RHEA-COMP:13847"/>
        <dbReference type="ChEBI" id="CHEBI:30013"/>
        <dbReference type="ChEBI" id="CHEBI:30616"/>
        <dbReference type="ChEBI" id="CHEBI:33019"/>
        <dbReference type="ChEBI" id="CHEBI:138113"/>
        <dbReference type="EC" id="2.7.7.108"/>
    </reaction>
</comment>
<keyword evidence="1" id="KW-0808">Transferase</keyword>
<evidence type="ECO:0000256" key="6">
    <source>
        <dbReference type="ARBA" id="ARBA00047939"/>
    </source>
</evidence>